<accession>A0A8S2V601</accession>
<dbReference type="EMBL" id="CAJNOK010045181">
    <property type="protein sequence ID" value="CAF1577851.1"/>
    <property type="molecule type" value="Genomic_DNA"/>
</dbReference>
<reference evidence="2" key="1">
    <citation type="submission" date="2021-02" db="EMBL/GenBank/DDBJ databases">
        <authorList>
            <person name="Nowell W R."/>
        </authorList>
    </citation>
    <scope>NUCLEOTIDE SEQUENCE</scope>
</reference>
<gene>
    <name evidence="1" type="ORF">OVA965_LOCUS40795</name>
    <name evidence="2" type="ORF">TMI583_LOCUS42295</name>
</gene>
<feature type="non-terminal residue" evidence="2">
    <location>
        <position position="1"/>
    </location>
</feature>
<proteinExistence type="predicted"/>
<sequence length="59" mass="6606">QTPTDDRLYSSVVDGSSNIVCGSGIDQLQPKQQQQQKTTIYCGRHLRLRENDFLTTAHG</sequence>
<comment type="caution">
    <text evidence="2">The sequence shown here is derived from an EMBL/GenBank/DDBJ whole genome shotgun (WGS) entry which is preliminary data.</text>
</comment>
<dbReference type="EMBL" id="CAJOBA010068159">
    <property type="protein sequence ID" value="CAF4375964.1"/>
    <property type="molecule type" value="Genomic_DNA"/>
</dbReference>
<evidence type="ECO:0000313" key="3">
    <source>
        <dbReference type="Proteomes" id="UP000682733"/>
    </source>
</evidence>
<dbReference type="Proteomes" id="UP000682733">
    <property type="component" value="Unassembled WGS sequence"/>
</dbReference>
<evidence type="ECO:0000313" key="2">
    <source>
        <dbReference type="EMBL" id="CAF4375964.1"/>
    </source>
</evidence>
<protein>
    <submittedName>
        <fullName evidence="2">Uncharacterized protein</fullName>
    </submittedName>
</protein>
<name>A0A8S2V601_9BILA</name>
<dbReference type="Proteomes" id="UP000677228">
    <property type="component" value="Unassembled WGS sequence"/>
</dbReference>
<evidence type="ECO:0000313" key="1">
    <source>
        <dbReference type="EMBL" id="CAF1577851.1"/>
    </source>
</evidence>
<dbReference type="AlphaFoldDB" id="A0A8S2V601"/>
<organism evidence="2 3">
    <name type="scientific">Didymodactylos carnosus</name>
    <dbReference type="NCBI Taxonomy" id="1234261"/>
    <lineage>
        <taxon>Eukaryota</taxon>
        <taxon>Metazoa</taxon>
        <taxon>Spiralia</taxon>
        <taxon>Gnathifera</taxon>
        <taxon>Rotifera</taxon>
        <taxon>Eurotatoria</taxon>
        <taxon>Bdelloidea</taxon>
        <taxon>Philodinida</taxon>
        <taxon>Philodinidae</taxon>
        <taxon>Didymodactylos</taxon>
    </lineage>
</organism>